<sequence length="185" mass="20358">MPSILPPNATPLMRALEQVAERAFDIQHPIGQINNPDTCPARFLPFLAWAYSVDTWRPQWPEHVQRARIKASLSVHRRKGTAAAVREVVASFGGSLVLREWFEMQAAGIAAPPHTFEITLNVADAGDPYTASAAYVDDIIAEVIRTKPVRSHFTFTQGVQARGDVALVAAARVQTYRRIEVTATG</sequence>
<proteinExistence type="predicted"/>
<accession>A0ABW2YFG5</accession>
<dbReference type="Pfam" id="PF09684">
    <property type="entry name" value="Tail_P2_I"/>
    <property type="match status" value="1"/>
</dbReference>
<comment type="caution">
    <text evidence="1">The sequence shown here is derived from an EMBL/GenBank/DDBJ whole genome shotgun (WGS) entry which is preliminary data.</text>
</comment>
<dbReference type="Proteomes" id="UP001597110">
    <property type="component" value="Unassembled WGS sequence"/>
</dbReference>
<evidence type="ECO:0000313" key="1">
    <source>
        <dbReference type="EMBL" id="MFD0726965.1"/>
    </source>
</evidence>
<name>A0ABW2YFG5_9GAMM</name>
<dbReference type="InterPro" id="IPR006521">
    <property type="entry name" value="Tail_protein_I"/>
</dbReference>
<dbReference type="EMBL" id="JBHTIF010000003">
    <property type="protein sequence ID" value="MFD0726965.1"/>
    <property type="molecule type" value="Genomic_DNA"/>
</dbReference>
<keyword evidence="2" id="KW-1185">Reference proteome</keyword>
<gene>
    <name evidence="1" type="ORF">ACFQ0E_15310</name>
</gene>
<dbReference type="NCBIfam" id="TIGR01634">
    <property type="entry name" value="tail_P2_I"/>
    <property type="match status" value="1"/>
</dbReference>
<reference evidence="2" key="1">
    <citation type="journal article" date="2019" name="Int. J. Syst. Evol. Microbiol.">
        <title>The Global Catalogue of Microorganisms (GCM) 10K type strain sequencing project: providing services to taxonomists for standard genome sequencing and annotation.</title>
        <authorList>
            <consortium name="The Broad Institute Genomics Platform"/>
            <consortium name="The Broad Institute Genome Sequencing Center for Infectious Disease"/>
            <person name="Wu L."/>
            <person name="Ma J."/>
        </authorList>
    </citation>
    <scope>NUCLEOTIDE SEQUENCE [LARGE SCALE GENOMIC DNA]</scope>
    <source>
        <strain evidence="2">CCUG 55585</strain>
    </source>
</reference>
<protein>
    <submittedName>
        <fullName evidence="1">Phage tail protein I</fullName>
    </submittedName>
</protein>
<organism evidence="1 2">
    <name type="scientific">Lysobacter brunescens</name>
    <dbReference type="NCBI Taxonomy" id="262323"/>
    <lineage>
        <taxon>Bacteria</taxon>
        <taxon>Pseudomonadati</taxon>
        <taxon>Pseudomonadota</taxon>
        <taxon>Gammaproteobacteria</taxon>
        <taxon>Lysobacterales</taxon>
        <taxon>Lysobacteraceae</taxon>
        <taxon>Lysobacter</taxon>
    </lineage>
</organism>
<dbReference type="RefSeq" id="WP_386825267.1">
    <property type="nucleotide sequence ID" value="NZ_JBHTIF010000003.1"/>
</dbReference>
<evidence type="ECO:0000313" key="2">
    <source>
        <dbReference type="Proteomes" id="UP001597110"/>
    </source>
</evidence>